<comment type="caution">
    <text evidence="1">The sequence shown here is derived from an EMBL/GenBank/DDBJ whole genome shotgun (WGS) entry which is preliminary data.</text>
</comment>
<sequence>MRVVAFAASLSAIDEDAGGITTKGFPMTSCYVDNFPAQITIPMVVAFCAPGGADYDPVQYIIATSPDGERVGTLEFGWHWHDNPPAPVKFRVFTQHLPMRVESAGLYTIGLYDSMHSADSDHIYPLPVLRTNPLIQNSGGA</sequence>
<evidence type="ECO:0000313" key="2">
    <source>
        <dbReference type="Proteomes" id="UP001160130"/>
    </source>
</evidence>
<protein>
    <submittedName>
        <fullName evidence="1">Uncharacterized protein</fullName>
    </submittedName>
</protein>
<name>A0ABT6KZR9_9MYCO</name>
<gene>
    <name evidence="1" type="ORF">M2272_002827</name>
</gene>
<accession>A0ABT6KZR9</accession>
<dbReference type="Proteomes" id="UP001160130">
    <property type="component" value="Unassembled WGS sequence"/>
</dbReference>
<keyword evidence="2" id="KW-1185">Reference proteome</keyword>
<dbReference type="EMBL" id="JARXVE010000004">
    <property type="protein sequence ID" value="MDH6196184.1"/>
    <property type="molecule type" value="Genomic_DNA"/>
</dbReference>
<organism evidence="1 2">
    <name type="scientific">Mycolicibacterium frederiksbergense</name>
    <dbReference type="NCBI Taxonomy" id="117567"/>
    <lineage>
        <taxon>Bacteria</taxon>
        <taxon>Bacillati</taxon>
        <taxon>Actinomycetota</taxon>
        <taxon>Actinomycetes</taxon>
        <taxon>Mycobacteriales</taxon>
        <taxon>Mycobacteriaceae</taxon>
        <taxon>Mycolicibacterium</taxon>
    </lineage>
</organism>
<proteinExistence type="predicted"/>
<reference evidence="1 2" key="1">
    <citation type="submission" date="2023-04" db="EMBL/GenBank/DDBJ databases">
        <title>Forest soil microbial communities from Buena Vista Peninsula, Colon Province, Panama.</title>
        <authorList>
            <person name="Bouskill N."/>
        </authorList>
    </citation>
    <scope>NUCLEOTIDE SEQUENCE [LARGE SCALE GENOMIC DNA]</scope>
    <source>
        <strain evidence="1 2">AC80</strain>
    </source>
</reference>
<dbReference type="RefSeq" id="WP_280832824.1">
    <property type="nucleotide sequence ID" value="NZ_JARXVE010000004.1"/>
</dbReference>
<evidence type="ECO:0000313" key="1">
    <source>
        <dbReference type="EMBL" id="MDH6196184.1"/>
    </source>
</evidence>